<name>A0A2V3J233_9FLOR</name>
<evidence type="ECO:0000313" key="3">
    <source>
        <dbReference type="Proteomes" id="UP000247409"/>
    </source>
</evidence>
<accession>A0A2V3J233</accession>
<sequence length="147" mass="16512">MAGARGCETGDGDVQGLSPQDSIIKLENDTLSSDKMESDENDAEQKIRPTRRRKGKELLKRSTLTEKKMRLAEEPVAAQVECNAAFKRYYEILLFTSAWEGCDEVECVEYFNIMRYRALKELCKTSSDVLEEGKSVSEDANESGKTA</sequence>
<organism evidence="2 3">
    <name type="scientific">Gracilariopsis chorda</name>
    <dbReference type="NCBI Taxonomy" id="448386"/>
    <lineage>
        <taxon>Eukaryota</taxon>
        <taxon>Rhodophyta</taxon>
        <taxon>Florideophyceae</taxon>
        <taxon>Rhodymeniophycidae</taxon>
        <taxon>Gracilariales</taxon>
        <taxon>Gracilariaceae</taxon>
        <taxon>Gracilariopsis</taxon>
    </lineage>
</organism>
<reference evidence="2 3" key="1">
    <citation type="journal article" date="2018" name="Mol. Biol. Evol.">
        <title>Analysis of the draft genome of the red seaweed Gracilariopsis chorda provides insights into genome size evolution in Rhodophyta.</title>
        <authorList>
            <person name="Lee J."/>
            <person name="Yang E.C."/>
            <person name="Graf L."/>
            <person name="Yang J.H."/>
            <person name="Qiu H."/>
            <person name="Zel Zion U."/>
            <person name="Chan C.X."/>
            <person name="Stephens T.G."/>
            <person name="Weber A.P.M."/>
            <person name="Boo G.H."/>
            <person name="Boo S.M."/>
            <person name="Kim K.M."/>
            <person name="Shin Y."/>
            <person name="Jung M."/>
            <person name="Lee S.J."/>
            <person name="Yim H.S."/>
            <person name="Lee J.H."/>
            <person name="Bhattacharya D."/>
            <person name="Yoon H.S."/>
        </authorList>
    </citation>
    <scope>NUCLEOTIDE SEQUENCE [LARGE SCALE GENOMIC DNA]</scope>
    <source>
        <strain evidence="2 3">SKKU-2015</strain>
        <tissue evidence="2">Whole body</tissue>
    </source>
</reference>
<comment type="caution">
    <text evidence="2">The sequence shown here is derived from an EMBL/GenBank/DDBJ whole genome shotgun (WGS) entry which is preliminary data.</text>
</comment>
<proteinExistence type="predicted"/>
<evidence type="ECO:0000313" key="2">
    <source>
        <dbReference type="EMBL" id="PXF48425.1"/>
    </source>
</evidence>
<feature type="region of interest" description="Disordered" evidence="1">
    <location>
        <begin position="1"/>
        <end position="59"/>
    </location>
</feature>
<evidence type="ECO:0000256" key="1">
    <source>
        <dbReference type="SAM" id="MobiDB-lite"/>
    </source>
</evidence>
<dbReference type="Proteomes" id="UP000247409">
    <property type="component" value="Unassembled WGS sequence"/>
</dbReference>
<feature type="compositionally biased region" description="Basic and acidic residues" evidence="1">
    <location>
        <begin position="24"/>
        <end position="47"/>
    </location>
</feature>
<keyword evidence="3" id="KW-1185">Reference proteome</keyword>
<dbReference type="AlphaFoldDB" id="A0A2V3J233"/>
<gene>
    <name evidence="2" type="ORF">BWQ96_01885</name>
</gene>
<protein>
    <submittedName>
        <fullName evidence="2">Uncharacterized protein</fullName>
    </submittedName>
</protein>
<dbReference type="EMBL" id="NBIV01000014">
    <property type="protein sequence ID" value="PXF48425.1"/>
    <property type="molecule type" value="Genomic_DNA"/>
</dbReference>